<keyword evidence="2" id="KW-0812">Transmembrane</keyword>
<keyword evidence="2" id="KW-0472">Membrane</keyword>
<protein>
    <submittedName>
        <fullName evidence="2">Transmembrane protein ENSP00000340100 like protein</fullName>
    </submittedName>
</protein>
<evidence type="ECO:0000256" key="1">
    <source>
        <dbReference type="SAM" id="MobiDB-lite"/>
    </source>
</evidence>
<gene>
    <name evidence="2" type="ORF">D623_10017899</name>
</gene>
<feature type="region of interest" description="Disordered" evidence="1">
    <location>
        <begin position="1"/>
        <end position="50"/>
    </location>
</feature>
<evidence type="ECO:0000313" key="2">
    <source>
        <dbReference type="EMBL" id="EPQ18798.1"/>
    </source>
</evidence>
<reference evidence="2 3" key="1">
    <citation type="journal article" date="2013" name="Nat. Commun.">
        <title>Genome analysis reveals insights into physiology and longevity of the Brandt's bat Myotis brandtii.</title>
        <authorList>
            <person name="Seim I."/>
            <person name="Fang X."/>
            <person name="Xiong Z."/>
            <person name="Lobanov A.V."/>
            <person name="Huang Z."/>
            <person name="Ma S."/>
            <person name="Feng Y."/>
            <person name="Turanov A.A."/>
            <person name="Zhu Y."/>
            <person name="Lenz T.L."/>
            <person name="Gerashchenko M.V."/>
            <person name="Fan D."/>
            <person name="Hee Yim S."/>
            <person name="Yao X."/>
            <person name="Jordan D."/>
            <person name="Xiong Y."/>
            <person name="Ma Y."/>
            <person name="Lyapunov A.N."/>
            <person name="Chen G."/>
            <person name="Kulakova O.I."/>
            <person name="Sun Y."/>
            <person name="Lee S.G."/>
            <person name="Bronson R.T."/>
            <person name="Moskalev A.A."/>
            <person name="Sunyaev S.R."/>
            <person name="Zhang G."/>
            <person name="Krogh A."/>
            <person name="Wang J."/>
            <person name="Gladyshev V.N."/>
        </authorList>
    </citation>
    <scope>NUCLEOTIDE SEQUENCE [LARGE SCALE GENOMIC DNA]</scope>
</reference>
<name>S7Q5X5_MYOBR</name>
<proteinExistence type="predicted"/>
<dbReference type="eggNOG" id="ENOG502THPB">
    <property type="taxonomic scope" value="Eukaryota"/>
</dbReference>
<dbReference type="AlphaFoldDB" id="S7Q5X5"/>
<sequence length="50" mass="5866">MKHFTHWIKHKLKDQGHKESILLSEDETVAKTTTKKVEKSPPSTRRPVKQ</sequence>
<accession>S7Q5X5</accession>
<evidence type="ECO:0000313" key="3">
    <source>
        <dbReference type="Proteomes" id="UP000052978"/>
    </source>
</evidence>
<dbReference type="Proteomes" id="UP000052978">
    <property type="component" value="Unassembled WGS sequence"/>
</dbReference>
<dbReference type="EMBL" id="KE164558">
    <property type="protein sequence ID" value="EPQ18798.1"/>
    <property type="molecule type" value="Genomic_DNA"/>
</dbReference>
<organism evidence="2 3">
    <name type="scientific">Myotis brandtii</name>
    <name type="common">Brandt's bat</name>
    <dbReference type="NCBI Taxonomy" id="109478"/>
    <lineage>
        <taxon>Eukaryota</taxon>
        <taxon>Metazoa</taxon>
        <taxon>Chordata</taxon>
        <taxon>Craniata</taxon>
        <taxon>Vertebrata</taxon>
        <taxon>Euteleostomi</taxon>
        <taxon>Mammalia</taxon>
        <taxon>Eutheria</taxon>
        <taxon>Laurasiatheria</taxon>
        <taxon>Chiroptera</taxon>
        <taxon>Yangochiroptera</taxon>
        <taxon>Vespertilionidae</taxon>
        <taxon>Myotis</taxon>
    </lineage>
</organism>
<keyword evidence="3" id="KW-1185">Reference proteome</keyword>
<feature type="compositionally biased region" description="Basic residues" evidence="1">
    <location>
        <begin position="1"/>
        <end position="12"/>
    </location>
</feature>